<dbReference type="GO" id="GO:0003729">
    <property type="term" value="F:mRNA binding"/>
    <property type="evidence" value="ECO:0007669"/>
    <property type="project" value="UniProtKB-ARBA"/>
</dbReference>
<keyword evidence="2" id="KW-0699">rRNA-binding</keyword>
<dbReference type="EMBL" id="JACGWL010000002">
    <property type="protein sequence ID" value="KAK4408949.1"/>
    <property type="molecule type" value="Genomic_DNA"/>
</dbReference>
<dbReference type="PROSITE" id="PS00359">
    <property type="entry name" value="RIBOSOMAL_L11"/>
    <property type="match status" value="1"/>
</dbReference>
<gene>
    <name evidence="8" type="ORF">Sango_0475900</name>
</gene>
<evidence type="ECO:0000259" key="7">
    <source>
        <dbReference type="Pfam" id="PF03946"/>
    </source>
</evidence>
<dbReference type="InterPro" id="IPR020785">
    <property type="entry name" value="Ribosomal_uL11_CS"/>
</dbReference>
<evidence type="ECO:0000259" key="6">
    <source>
        <dbReference type="Pfam" id="PF00298"/>
    </source>
</evidence>
<dbReference type="FunFam" id="1.10.10.250:FF:000002">
    <property type="entry name" value="60S ribosomal protein L12"/>
    <property type="match status" value="1"/>
</dbReference>
<dbReference type="AlphaFoldDB" id="A0AAE2C4P5"/>
<dbReference type="Pfam" id="PF00298">
    <property type="entry name" value="Ribosomal_L11"/>
    <property type="match status" value="1"/>
</dbReference>
<dbReference type="InterPro" id="IPR036769">
    <property type="entry name" value="Ribosomal_uL11_C_sf"/>
</dbReference>
<evidence type="ECO:0000256" key="3">
    <source>
        <dbReference type="ARBA" id="ARBA00022980"/>
    </source>
</evidence>
<feature type="domain" description="Large ribosomal subunit protein uL11 N-terminal" evidence="7">
    <location>
        <begin position="91"/>
        <end position="146"/>
    </location>
</feature>
<proteinExistence type="inferred from homology"/>
<dbReference type="InterPro" id="IPR020784">
    <property type="entry name" value="Ribosomal_uL11_N"/>
</dbReference>
<dbReference type="Pfam" id="PF03946">
    <property type="entry name" value="Ribosomal_L11_N"/>
    <property type="match status" value="1"/>
</dbReference>
<dbReference type="GO" id="GO:0003735">
    <property type="term" value="F:structural constituent of ribosome"/>
    <property type="evidence" value="ECO:0007669"/>
    <property type="project" value="InterPro"/>
</dbReference>
<feature type="domain" description="Large ribosomal subunit protein uL11 C-terminal" evidence="6">
    <location>
        <begin position="151"/>
        <end position="220"/>
    </location>
</feature>
<reference evidence="8" key="2">
    <citation type="journal article" date="2024" name="Plant">
        <title>Genomic evolution and insights into agronomic trait innovations of Sesamum species.</title>
        <authorList>
            <person name="Miao H."/>
            <person name="Wang L."/>
            <person name="Qu L."/>
            <person name="Liu H."/>
            <person name="Sun Y."/>
            <person name="Le M."/>
            <person name="Wang Q."/>
            <person name="Wei S."/>
            <person name="Zheng Y."/>
            <person name="Lin W."/>
            <person name="Duan Y."/>
            <person name="Cao H."/>
            <person name="Xiong S."/>
            <person name="Wang X."/>
            <person name="Wei L."/>
            <person name="Li C."/>
            <person name="Ma Q."/>
            <person name="Ju M."/>
            <person name="Zhao R."/>
            <person name="Li G."/>
            <person name="Mu C."/>
            <person name="Tian Q."/>
            <person name="Mei H."/>
            <person name="Zhang T."/>
            <person name="Gao T."/>
            <person name="Zhang H."/>
        </authorList>
    </citation>
    <scope>NUCLEOTIDE SEQUENCE</scope>
    <source>
        <strain evidence="8">K16</strain>
    </source>
</reference>
<dbReference type="Gene3D" id="3.30.1550.10">
    <property type="entry name" value="Ribosomal protein L11/L12, N-terminal domain"/>
    <property type="match status" value="1"/>
</dbReference>
<dbReference type="GO" id="GO:0022625">
    <property type="term" value="C:cytosolic large ribosomal subunit"/>
    <property type="evidence" value="ECO:0007669"/>
    <property type="project" value="TreeGrafter"/>
</dbReference>
<keyword evidence="3 5" id="KW-0689">Ribosomal protein</keyword>
<keyword evidence="2" id="KW-0694">RNA-binding</keyword>
<dbReference type="InterPro" id="IPR020783">
    <property type="entry name" value="Ribosomal_uL11_C"/>
</dbReference>
<dbReference type="HAMAP" id="MF_00736">
    <property type="entry name" value="Ribosomal_uL11"/>
    <property type="match status" value="1"/>
</dbReference>
<evidence type="ECO:0000256" key="2">
    <source>
        <dbReference type="ARBA" id="ARBA00022730"/>
    </source>
</evidence>
<name>A0AAE2C4P5_9LAMI</name>
<dbReference type="SUPFAM" id="SSF46906">
    <property type="entry name" value="Ribosomal protein L11, C-terminal domain"/>
    <property type="match status" value="1"/>
</dbReference>
<evidence type="ECO:0000256" key="1">
    <source>
        <dbReference type="ARBA" id="ARBA00010537"/>
    </source>
</evidence>
<dbReference type="SUPFAM" id="SSF54747">
    <property type="entry name" value="Ribosomal L11/L12e N-terminal domain"/>
    <property type="match status" value="1"/>
</dbReference>
<evidence type="ECO:0000313" key="8">
    <source>
        <dbReference type="EMBL" id="KAK4408949.1"/>
    </source>
</evidence>
<dbReference type="PANTHER" id="PTHR11661:SF44">
    <property type="entry name" value="LARGE RIBOSOMAL SUBUNIT PROTEIN UL11X"/>
    <property type="match status" value="1"/>
</dbReference>
<comment type="caution">
    <text evidence="8">The sequence shown here is derived from an EMBL/GenBank/DDBJ whole genome shotgun (WGS) entry which is preliminary data.</text>
</comment>
<dbReference type="InterPro" id="IPR036796">
    <property type="entry name" value="Ribosomal_uL11_N_sf"/>
</dbReference>
<protein>
    <submittedName>
        <fullName evidence="8">60S ribosomal protein L12-3</fullName>
    </submittedName>
</protein>
<dbReference type="Gene3D" id="1.10.10.250">
    <property type="entry name" value="Ribosomal protein L11, C-terminal domain"/>
    <property type="match status" value="1"/>
</dbReference>
<comment type="similarity">
    <text evidence="1 5">Belongs to the universal ribosomal protein uL11 family.</text>
</comment>
<dbReference type="PANTHER" id="PTHR11661">
    <property type="entry name" value="60S RIBOSOMAL PROTEIN L12"/>
    <property type="match status" value="1"/>
</dbReference>
<dbReference type="FunFam" id="3.30.1550.10:FF:000002">
    <property type="entry name" value="60S ribosomal protein L12"/>
    <property type="match status" value="1"/>
</dbReference>
<dbReference type="InterPro" id="IPR000911">
    <property type="entry name" value="Ribosomal_uL11"/>
</dbReference>
<dbReference type="CDD" id="cd00349">
    <property type="entry name" value="Ribosomal_L11"/>
    <property type="match status" value="1"/>
</dbReference>
<organism evidence="8 9">
    <name type="scientific">Sesamum angolense</name>
    <dbReference type="NCBI Taxonomy" id="2727404"/>
    <lineage>
        <taxon>Eukaryota</taxon>
        <taxon>Viridiplantae</taxon>
        <taxon>Streptophyta</taxon>
        <taxon>Embryophyta</taxon>
        <taxon>Tracheophyta</taxon>
        <taxon>Spermatophyta</taxon>
        <taxon>Magnoliopsida</taxon>
        <taxon>eudicotyledons</taxon>
        <taxon>Gunneridae</taxon>
        <taxon>Pentapetalae</taxon>
        <taxon>asterids</taxon>
        <taxon>lamiids</taxon>
        <taxon>Lamiales</taxon>
        <taxon>Pedaliaceae</taxon>
        <taxon>Sesamum</taxon>
    </lineage>
</organism>
<accession>A0AAE2C4P5</accession>
<evidence type="ECO:0000256" key="4">
    <source>
        <dbReference type="ARBA" id="ARBA00023274"/>
    </source>
</evidence>
<keyword evidence="9" id="KW-1185">Reference proteome</keyword>
<reference evidence="8" key="1">
    <citation type="submission" date="2020-06" db="EMBL/GenBank/DDBJ databases">
        <authorList>
            <person name="Li T."/>
            <person name="Hu X."/>
            <person name="Zhang T."/>
            <person name="Song X."/>
            <person name="Zhang H."/>
            <person name="Dai N."/>
            <person name="Sheng W."/>
            <person name="Hou X."/>
            <person name="Wei L."/>
        </authorList>
    </citation>
    <scope>NUCLEOTIDE SEQUENCE</scope>
    <source>
        <strain evidence="8">K16</strain>
        <tissue evidence="8">Leaf</tissue>
    </source>
</reference>
<dbReference type="GO" id="GO:0070180">
    <property type="term" value="F:large ribosomal subunit rRNA binding"/>
    <property type="evidence" value="ECO:0007669"/>
    <property type="project" value="TreeGrafter"/>
</dbReference>
<evidence type="ECO:0000256" key="5">
    <source>
        <dbReference type="RuleBase" id="RU003978"/>
    </source>
</evidence>
<evidence type="ECO:0000313" key="9">
    <source>
        <dbReference type="Proteomes" id="UP001289374"/>
    </source>
</evidence>
<sequence>MVLRRELLEDFLARGGNIKTRANCAYCELSFWVLTSAIWPQLGCHLTIPQNNNLGFSLFILVAFSFPSSLSPTRPTMPPKFDPTQVVDVFVRVTGGEVGAASSLAPKIGPLGLSPKKIGEDIAKETAKDWKGLRVTVKLTVQNRQAKVTVVPSAAALVIKALKEPERDRKKTKNIKHNGNISLDDVIEIAKVMRPRSMAKDLSGTVKEILGTCVSVGCTVDGKDPKDLQQEITDGDVEVPQD</sequence>
<dbReference type="GO" id="GO:0006412">
    <property type="term" value="P:translation"/>
    <property type="evidence" value="ECO:0007669"/>
    <property type="project" value="InterPro"/>
</dbReference>
<dbReference type="Proteomes" id="UP001289374">
    <property type="component" value="Unassembled WGS sequence"/>
</dbReference>
<dbReference type="SMART" id="SM00649">
    <property type="entry name" value="RL11"/>
    <property type="match status" value="1"/>
</dbReference>
<keyword evidence="4 5" id="KW-0687">Ribonucleoprotein</keyword>